<dbReference type="Gene3D" id="3.40.50.720">
    <property type="entry name" value="NAD(P)-binding Rossmann-like Domain"/>
    <property type="match status" value="1"/>
</dbReference>
<dbReference type="InterPro" id="IPR050177">
    <property type="entry name" value="Lipid_A_modif_metabolic_enz"/>
</dbReference>
<evidence type="ECO:0000259" key="1">
    <source>
        <dbReference type="Pfam" id="PF01370"/>
    </source>
</evidence>
<dbReference type="InterPro" id="IPR036291">
    <property type="entry name" value="NAD(P)-bd_dom_sf"/>
</dbReference>
<dbReference type="InterPro" id="IPR001509">
    <property type="entry name" value="Epimerase_deHydtase"/>
</dbReference>
<gene>
    <name evidence="2" type="ORF">SDC9_05332</name>
</gene>
<dbReference type="PANTHER" id="PTHR43245">
    <property type="entry name" value="BIFUNCTIONAL POLYMYXIN RESISTANCE PROTEIN ARNA"/>
    <property type="match status" value="1"/>
</dbReference>
<dbReference type="PANTHER" id="PTHR43245:SF58">
    <property type="entry name" value="BLL5923 PROTEIN"/>
    <property type="match status" value="1"/>
</dbReference>
<name>A0A644T001_9ZZZZ</name>
<organism evidence="2">
    <name type="scientific">bioreactor metagenome</name>
    <dbReference type="NCBI Taxonomy" id="1076179"/>
    <lineage>
        <taxon>unclassified sequences</taxon>
        <taxon>metagenomes</taxon>
        <taxon>ecological metagenomes</taxon>
    </lineage>
</organism>
<evidence type="ECO:0000313" key="2">
    <source>
        <dbReference type="EMBL" id="MPL59777.1"/>
    </source>
</evidence>
<dbReference type="AlphaFoldDB" id="A0A644T001"/>
<reference evidence="2" key="1">
    <citation type="submission" date="2019-08" db="EMBL/GenBank/DDBJ databases">
        <authorList>
            <person name="Kucharzyk K."/>
            <person name="Murdoch R.W."/>
            <person name="Higgins S."/>
            <person name="Loffler F."/>
        </authorList>
    </citation>
    <scope>NUCLEOTIDE SEQUENCE</scope>
</reference>
<feature type="domain" description="NAD-dependent epimerase/dehydratase" evidence="1">
    <location>
        <begin position="3"/>
        <end position="218"/>
    </location>
</feature>
<protein>
    <recommendedName>
        <fullName evidence="1">NAD-dependent epimerase/dehydratase domain-containing protein</fullName>
    </recommendedName>
</protein>
<dbReference type="SUPFAM" id="SSF51735">
    <property type="entry name" value="NAD(P)-binding Rossmann-fold domains"/>
    <property type="match status" value="1"/>
</dbReference>
<dbReference type="Pfam" id="PF01370">
    <property type="entry name" value="Epimerase"/>
    <property type="match status" value="1"/>
</dbReference>
<dbReference type="EMBL" id="VSSQ01000010">
    <property type="protein sequence ID" value="MPL59777.1"/>
    <property type="molecule type" value="Genomic_DNA"/>
</dbReference>
<proteinExistence type="predicted"/>
<comment type="caution">
    <text evidence="2">The sequence shown here is derived from an EMBL/GenBank/DDBJ whole genome shotgun (WGS) entry which is preliminary data.</text>
</comment>
<sequence length="340" mass="37735">MRIAVTGGTGFIGSHVVELLLARDWEVHCLVLPGEDRRWLKDLPLRFFEGDITEKESLPPFLRGCDAIVNIAGLTRAKSEEEFFKINKEGPVNLVEAALSLEDGPRQIICMSTQAVMGPCADGCCSIEEDPFNPLTPYARSKAAMETALLGYERRGLMHCSFIRAPGVYGPRDRDFCKYFKLIDKGLRIVTGDTHITSLVYVKSLAAAIVSSILNPKAFGQAFFIADARPYDWDEFSAMVEKALGKKTVRIHISKVMIGIISVCSETLKPFLKQPPLIDKNKILEMRQHRWVVSTAKAQSLINFSPLVDTAEAIAETGRWYRAQGWIRAGSSPGLEKAEA</sequence>
<accession>A0A644T001</accession>